<comment type="similarity">
    <text evidence="1">Belongs to the sulfatase family.</text>
</comment>
<dbReference type="Gene3D" id="3.40.720.10">
    <property type="entry name" value="Alkaline Phosphatase, subunit A"/>
    <property type="match status" value="1"/>
</dbReference>
<dbReference type="PANTHER" id="PTHR42693:SF33">
    <property type="entry name" value="ARYLSULFATASE"/>
    <property type="match status" value="1"/>
</dbReference>
<dbReference type="OrthoDB" id="9795675at2"/>
<keyword evidence="3" id="KW-0732">Signal</keyword>
<dbReference type="HOGENOM" id="CLU_006332_11_1_5"/>
<proteinExistence type="inferred from homology"/>
<feature type="signal peptide" evidence="3">
    <location>
        <begin position="1"/>
        <end position="22"/>
    </location>
</feature>
<evidence type="ECO:0000256" key="2">
    <source>
        <dbReference type="SAM" id="Phobius"/>
    </source>
</evidence>
<protein>
    <submittedName>
        <fullName evidence="5">Sulfatase</fullName>
    </submittedName>
</protein>
<evidence type="ECO:0000313" key="5">
    <source>
        <dbReference type="EMBL" id="ADM10390.1"/>
    </source>
</evidence>
<dbReference type="Pfam" id="PF00884">
    <property type="entry name" value="Sulfatase"/>
    <property type="match status" value="1"/>
</dbReference>
<evidence type="ECO:0000313" key="6">
    <source>
        <dbReference type="Proteomes" id="UP000001302"/>
    </source>
</evidence>
<reference evidence="5 6" key="2">
    <citation type="journal article" date="2011" name="J. Bacteriol.">
        <title>Complete genome sequence of strain HTCC2503T of Parvularcula bermudensis, the type species of the order "Parvularculales" in the class Alphaproteobacteria.</title>
        <authorList>
            <person name="Oh H.M."/>
            <person name="Kang I."/>
            <person name="Vergin K.L."/>
            <person name="Kang D."/>
            <person name="Rhee K.H."/>
            <person name="Giovannoni S.J."/>
            <person name="Cho J.C."/>
        </authorList>
    </citation>
    <scope>NUCLEOTIDE SEQUENCE [LARGE SCALE GENOMIC DNA]</scope>
    <source>
        <strain evidence="6">ATCC BAA-594 / HTCC2503 / KCTC 12087</strain>
    </source>
</reference>
<evidence type="ECO:0000256" key="3">
    <source>
        <dbReference type="SAM" id="SignalP"/>
    </source>
</evidence>
<dbReference type="CDD" id="cd16025">
    <property type="entry name" value="PAS_like"/>
    <property type="match status" value="1"/>
</dbReference>
<dbReference type="AlphaFoldDB" id="E0TDG4"/>
<feature type="domain" description="Sulfatase N-terminal" evidence="4">
    <location>
        <begin position="27"/>
        <end position="434"/>
    </location>
</feature>
<gene>
    <name evidence="5" type="ordered locus">PB2503_11729</name>
</gene>
<dbReference type="SUPFAM" id="SSF53649">
    <property type="entry name" value="Alkaline phosphatase-like"/>
    <property type="match status" value="1"/>
</dbReference>
<keyword evidence="2" id="KW-1133">Transmembrane helix</keyword>
<dbReference type="GO" id="GO:0004065">
    <property type="term" value="F:arylsulfatase activity"/>
    <property type="evidence" value="ECO:0007669"/>
    <property type="project" value="TreeGrafter"/>
</dbReference>
<reference evidence="6" key="1">
    <citation type="submission" date="2010-08" db="EMBL/GenBank/DDBJ databases">
        <title>Genome sequence of Parvularcula bermudensis HTCC2503.</title>
        <authorList>
            <person name="Kang D.-M."/>
            <person name="Oh H.-M."/>
            <person name="Cho J.-C."/>
        </authorList>
    </citation>
    <scope>NUCLEOTIDE SEQUENCE [LARGE SCALE GENOMIC DNA]</scope>
    <source>
        <strain evidence="6">ATCC BAA-594 / HTCC2503 / KCTC 12087</strain>
    </source>
</reference>
<dbReference type="RefSeq" id="WP_013301364.1">
    <property type="nucleotide sequence ID" value="NC_014414.1"/>
</dbReference>
<name>E0TDG4_PARBH</name>
<dbReference type="InterPro" id="IPR000917">
    <property type="entry name" value="Sulfatase_N"/>
</dbReference>
<dbReference type="InterPro" id="IPR017850">
    <property type="entry name" value="Alkaline_phosphatase_core_sf"/>
</dbReference>
<feature type="chain" id="PRO_5003140586" evidence="3">
    <location>
        <begin position="23"/>
        <end position="588"/>
    </location>
</feature>
<dbReference type="EMBL" id="CP002156">
    <property type="protein sequence ID" value="ADM10390.1"/>
    <property type="molecule type" value="Genomic_DNA"/>
</dbReference>
<dbReference type="Gene3D" id="3.30.1120.10">
    <property type="match status" value="1"/>
</dbReference>
<keyword evidence="2" id="KW-0812">Transmembrane</keyword>
<dbReference type="STRING" id="314260.PB2503_11729"/>
<evidence type="ECO:0000256" key="1">
    <source>
        <dbReference type="ARBA" id="ARBA00008779"/>
    </source>
</evidence>
<dbReference type="eggNOG" id="COG3119">
    <property type="taxonomic scope" value="Bacteria"/>
</dbReference>
<dbReference type="InterPro" id="IPR050738">
    <property type="entry name" value="Sulfatase"/>
</dbReference>
<accession>E0TDG4</accession>
<organism evidence="5 6">
    <name type="scientific">Parvularcula bermudensis (strain ATCC BAA-594 / HTCC2503 / KCTC 12087)</name>
    <dbReference type="NCBI Taxonomy" id="314260"/>
    <lineage>
        <taxon>Bacteria</taxon>
        <taxon>Pseudomonadati</taxon>
        <taxon>Pseudomonadota</taxon>
        <taxon>Alphaproteobacteria</taxon>
        <taxon>Parvularculales</taxon>
        <taxon>Parvularculaceae</taxon>
        <taxon>Parvularcula</taxon>
    </lineage>
</organism>
<dbReference type="PANTHER" id="PTHR42693">
    <property type="entry name" value="ARYLSULFATASE FAMILY MEMBER"/>
    <property type="match status" value="1"/>
</dbReference>
<feature type="transmembrane region" description="Helical" evidence="2">
    <location>
        <begin position="557"/>
        <end position="576"/>
    </location>
</feature>
<evidence type="ECO:0000259" key="4">
    <source>
        <dbReference type="Pfam" id="PF00884"/>
    </source>
</evidence>
<sequence length="588" mass="64490">MRKLVTITALAVSAFGMVPAYAQDDRPNILLVLFDDVGFSGFGAYGADARTARIDELAERGIILSRYYTSPFCGPTRAMLMTGMDNHQVGMGTLVETVTKDMRSAPGYSMRWAPDQETIGTILSDAGYQTYVSGKWGIGEIGANLPSKFGFQRSFVMDATGGGNYDAKPYLPGSHSVEWFEDGEPTTLPDDYYSSKTLVDKMIEYVDQGDPDRPFFGYLSLQAAHMPIQAPREYVDRYDGVFEAGWDEMREQRLRRLIDRGLVPPTTTLAEVPEIHRAWDDLSAEEKAVSAREMQVNAGMMEAADYHIGRLLDHLEATGQLENTIVMVLSDNGAESGQTSLDGIAGVGLSIVQWMEGFDTSFENLGQRKSVTAVGPEWASVLSAPFDLYKFYGSEGGLRVPMVVAGPGIPASGVEHAPVHVADLVPTILDVADVSYDPAQFYGRSVLPMLSGQTDITYTDDESFAFEVSGNAALYRGKWKITRNTPPLGDAQWRLYDLSVDPGETIDLSGENPALFEDMLAEYRSYAEDVGVYEVGPGEYAIEVLATNLTSKVIHKYWPHMVGFLLVIAAAGVFGLKFGRQWLRGRSA</sequence>
<dbReference type="KEGG" id="pbr:PB2503_11729"/>
<keyword evidence="2" id="KW-0472">Membrane</keyword>
<dbReference type="Proteomes" id="UP000001302">
    <property type="component" value="Chromosome"/>
</dbReference>
<keyword evidence="6" id="KW-1185">Reference proteome</keyword>